<feature type="transmembrane region" description="Helical" evidence="1">
    <location>
        <begin position="176"/>
        <end position="195"/>
    </location>
</feature>
<feature type="transmembrane region" description="Helical" evidence="1">
    <location>
        <begin position="62"/>
        <end position="89"/>
    </location>
</feature>
<feature type="transmembrane region" description="Helical" evidence="1">
    <location>
        <begin position="37"/>
        <end position="56"/>
    </location>
</feature>
<dbReference type="AlphaFoldDB" id="A0A1G9L5P7"/>
<name>A0A1G9L5P7_9FIRM</name>
<organism evidence="2 3">
    <name type="scientific">Dendrosporobacter quercicolus</name>
    <dbReference type="NCBI Taxonomy" id="146817"/>
    <lineage>
        <taxon>Bacteria</taxon>
        <taxon>Bacillati</taxon>
        <taxon>Bacillota</taxon>
        <taxon>Negativicutes</taxon>
        <taxon>Selenomonadales</taxon>
        <taxon>Sporomusaceae</taxon>
        <taxon>Dendrosporobacter</taxon>
    </lineage>
</organism>
<evidence type="ECO:0000256" key="1">
    <source>
        <dbReference type="SAM" id="Phobius"/>
    </source>
</evidence>
<accession>A0A1G9L5P7</accession>
<feature type="transmembrane region" description="Helical" evidence="1">
    <location>
        <begin position="138"/>
        <end position="155"/>
    </location>
</feature>
<sequence>MTLTFLDGSKEMYISIISVVFSLIGSFFILRLDWRRYGLLYLIAGVLGNVLCYIFVEVGFYSFPYIFMPVIKTPVTAVLTAFSFYVLVGVRYSPVSWTYKIAFYGVIVNLGALMETIFKNTTRLIQYGYEWDFWDSYTSWWAFFILMEWIGGKIIPPHLRAPIKIEAFRFDNWFWFVIHIVGMFTIFLAGLYLGLSITAE</sequence>
<feature type="transmembrane region" description="Helical" evidence="1">
    <location>
        <begin position="101"/>
        <end position="118"/>
    </location>
</feature>
<evidence type="ECO:0000313" key="2">
    <source>
        <dbReference type="EMBL" id="SDL57234.1"/>
    </source>
</evidence>
<keyword evidence="3" id="KW-1185">Reference proteome</keyword>
<dbReference type="NCBIfam" id="NF041644">
    <property type="entry name" value="CBO0543_fam"/>
    <property type="match status" value="1"/>
</dbReference>
<protein>
    <recommendedName>
        <fullName evidence="4">Carotenoid biosynthesis protein</fullName>
    </recommendedName>
</protein>
<keyword evidence="1" id="KW-0472">Membrane</keyword>
<dbReference type="Proteomes" id="UP000214880">
    <property type="component" value="Unassembled WGS sequence"/>
</dbReference>
<reference evidence="2 3" key="1">
    <citation type="submission" date="2016-10" db="EMBL/GenBank/DDBJ databases">
        <authorList>
            <person name="de Groot N.N."/>
        </authorList>
    </citation>
    <scope>NUCLEOTIDE SEQUENCE [LARGE SCALE GENOMIC DNA]</scope>
    <source>
        <strain evidence="2 3">DSM 1736</strain>
    </source>
</reference>
<evidence type="ECO:0000313" key="3">
    <source>
        <dbReference type="Proteomes" id="UP000214880"/>
    </source>
</evidence>
<dbReference type="RefSeq" id="WP_245697983.1">
    <property type="nucleotide sequence ID" value="NZ_FNHB01000001.1"/>
</dbReference>
<keyword evidence="1" id="KW-0812">Transmembrane</keyword>
<keyword evidence="1" id="KW-1133">Transmembrane helix</keyword>
<gene>
    <name evidence="2" type="ORF">SAMN04488502_101241</name>
</gene>
<evidence type="ECO:0008006" key="4">
    <source>
        <dbReference type="Google" id="ProtNLM"/>
    </source>
</evidence>
<proteinExistence type="predicted"/>
<dbReference type="EMBL" id="FNHB01000001">
    <property type="protein sequence ID" value="SDL57234.1"/>
    <property type="molecule type" value="Genomic_DNA"/>
</dbReference>
<feature type="transmembrane region" description="Helical" evidence="1">
    <location>
        <begin position="12"/>
        <end position="30"/>
    </location>
</feature>
<dbReference type="InterPro" id="IPR048147">
    <property type="entry name" value="CBO0543-like"/>
</dbReference>